<accession>A0A367EJB1</accession>
<protein>
    <submittedName>
        <fullName evidence="1">Uncharacterized protein</fullName>
    </submittedName>
</protein>
<name>A0A367EJB1_9ACTN</name>
<keyword evidence="2" id="KW-1185">Reference proteome</keyword>
<dbReference type="OrthoDB" id="4317803at2"/>
<proteinExistence type="predicted"/>
<dbReference type="AlphaFoldDB" id="A0A367EJB1"/>
<evidence type="ECO:0000313" key="2">
    <source>
        <dbReference type="Proteomes" id="UP000253094"/>
    </source>
</evidence>
<reference evidence="1 2" key="1">
    <citation type="submission" date="2018-06" db="EMBL/GenBank/DDBJ databases">
        <title>Sphaerisporangium craniellae sp. nov., isolated from a marine sponge in the South China Sea.</title>
        <authorList>
            <person name="Li L."/>
        </authorList>
    </citation>
    <scope>NUCLEOTIDE SEQUENCE [LARGE SCALE GENOMIC DNA]</scope>
    <source>
        <strain evidence="1 2">CCTCC AA 208026</strain>
    </source>
</reference>
<dbReference type="EMBL" id="QOIL01000040">
    <property type="protein sequence ID" value="RCG17782.1"/>
    <property type="molecule type" value="Genomic_DNA"/>
</dbReference>
<dbReference type="Proteomes" id="UP000253094">
    <property type="component" value="Unassembled WGS sequence"/>
</dbReference>
<evidence type="ECO:0000313" key="1">
    <source>
        <dbReference type="EMBL" id="RCG17782.1"/>
    </source>
</evidence>
<organism evidence="1 2">
    <name type="scientific">Sphaerisporangium album</name>
    <dbReference type="NCBI Taxonomy" id="509200"/>
    <lineage>
        <taxon>Bacteria</taxon>
        <taxon>Bacillati</taxon>
        <taxon>Actinomycetota</taxon>
        <taxon>Actinomycetes</taxon>
        <taxon>Streptosporangiales</taxon>
        <taxon>Streptosporangiaceae</taxon>
        <taxon>Sphaerisporangium</taxon>
    </lineage>
</organism>
<sequence length="198" mass="21785">MISQELLDDILAIRWPVPYFSEDDQTPRGERVAAVDDAWRPRTAFIRKLGAAATDRGPEYDPLLAALEDLVAIKKAADEQIRLLLAYGRVYVTPRPHTLETLGQAAGLTPSGVSRAFGAKEILAVGDLTGRRPAAAEINDHHPDLFSGDDSRRRCTWGGSKNNPCTDEPKYAVTDKSGTKWACCDSHLPGYLRSRPRT</sequence>
<gene>
    <name evidence="1" type="ORF">DQ384_39490</name>
</gene>
<comment type="caution">
    <text evidence="1">The sequence shown here is derived from an EMBL/GenBank/DDBJ whole genome shotgun (WGS) entry which is preliminary data.</text>
</comment>
<dbReference type="RefSeq" id="WP_114034015.1">
    <property type="nucleotide sequence ID" value="NZ_QOIL01000040.1"/>
</dbReference>